<feature type="transmembrane region" description="Helical" evidence="1">
    <location>
        <begin position="94"/>
        <end position="113"/>
    </location>
</feature>
<reference evidence="3 4" key="1">
    <citation type="submission" date="2018-11" db="EMBL/GenBank/DDBJ databases">
        <title>Genomic Encyclopedia of Type Strains, Phase IV (KMG-IV): sequencing the most valuable type-strain genomes for metagenomic binning, comparative biology and taxonomic classification.</title>
        <authorList>
            <person name="Goeker M."/>
        </authorList>
    </citation>
    <scope>NUCLEOTIDE SEQUENCE [LARGE SCALE GENOMIC DNA]</scope>
    <source>
        <strain evidence="3 4">DSM 11977</strain>
    </source>
</reference>
<evidence type="ECO:0000256" key="1">
    <source>
        <dbReference type="SAM" id="Phobius"/>
    </source>
</evidence>
<dbReference type="Proteomes" id="UP000271783">
    <property type="component" value="Unassembled WGS sequence"/>
</dbReference>
<sequence length="114" mass="12700">MEKVYCTECGNELEGGSKFCPKCGNKVDDETFSIEVSPSKSYKSYIIIGYILAILGIILPILAIFGAIVGFYLIYRNYGDLLSGKFNKTNVNALLILIFSIFAIVFMFNVGFIR</sequence>
<comment type="caution">
    <text evidence="3">The sequence shown here is derived from an EMBL/GenBank/DDBJ whole genome shotgun (WGS) entry which is preliminary data.</text>
</comment>
<gene>
    <name evidence="3" type="ORF">EDC42_1674</name>
</gene>
<dbReference type="RefSeq" id="WP_069575442.1">
    <property type="nucleotide sequence ID" value="NZ_RKRG01000003.1"/>
</dbReference>
<dbReference type="AlphaFoldDB" id="A0A3N5B647"/>
<organism evidence="3 4">
    <name type="scientific">Methanobrevibacter gottschalkii DSM 11977</name>
    <dbReference type="NCBI Taxonomy" id="1122229"/>
    <lineage>
        <taxon>Archaea</taxon>
        <taxon>Methanobacteriati</taxon>
        <taxon>Methanobacteriota</taxon>
        <taxon>Methanomada group</taxon>
        <taxon>Methanobacteria</taxon>
        <taxon>Methanobacteriales</taxon>
        <taxon>Methanobacteriaceae</taxon>
        <taxon>Methanobrevibacter</taxon>
    </lineage>
</organism>
<keyword evidence="1" id="KW-0812">Transmembrane</keyword>
<accession>A0A3N5B647</accession>
<evidence type="ECO:0000259" key="2">
    <source>
        <dbReference type="Pfam" id="PF13240"/>
    </source>
</evidence>
<evidence type="ECO:0000313" key="3">
    <source>
        <dbReference type="EMBL" id="RPF51010.1"/>
    </source>
</evidence>
<dbReference type="Pfam" id="PF13240">
    <property type="entry name" value="Zn_Ribbon_1"/>
    <property type="match status" value="1"/>
</dbReference>
<dbReference type="InterPro" id="IPR026870">
    <property type="entry name" value="Zinc_ribbon_dom"/>
</dbReference>
<evidence type="ECO:0000313" key="4">
    <source>
        <dbReference type="Proteomes" id="UP000271783"/>
    </source>
</evidence>
<keyword evidence="1" id="KW-0472">Membrane</keyword>
<protein>
    <submittedName>
        <fullName evidence="3">Zinc ribbon protein</fullName>
    </submittedName>
</protein>
<keyword evidence="1" id="KW-1133">Transmembrane helix</keyword>
<feature type="transmembrane region" description="Helical" evidence="1">
    <location>
        <begin position="47"/>
        <end position="74"/>
    </location>
</feature>
<feature type="domain" description="Zinc-ribbon" evidence="2">
    <location>
        <begin position="5"/>
        <end position="27"/>
    </location>
</feature>
<name>A0A3N5B647_9EURY</name>
<keyword evidence="4" id="KW-1185">Reference proteome</keyword>
<dbReference type="EMBL" id="RKRG01000003">
    <property type="protein sequence ID" value="RPF51010.1"/>
    <property type="molecule type" value="Genomic_DNA"/>
</dbReference>
<proteinExistence type="predicted"/>